<dbReference type="KEGG" id="fls:GLV81_13555"/>
<protein>
    <submittedName>
        <fullName evidence="4">NTP transferase domain-containing protein</fullName>
    </submittedName>
</protein>
<keyword evidence="2" id="KW-0548">Nucleotidyltransferase</keyword>
<dbReference type="Pfam" id="PF00483">
    <property type="entry name" value="NTP_transferase"/>
    <property type="match status" value="1"/>
</dbReference>
<dbReference type="InterPro" id="IPR050065">
    <property type="entry name" value="GlmU-like"/>
</dbReference>
<feature type="domain" description="Nucleotidyl transferase" evidence="3">
    <location>
        <begin position="3"/>
        <end position="135"/>
    </location>
</feature>
<evidence type="ECO:0000256" key="2">
    <source>
        <dbReference type="ARBA" id="ARBA00022695"/>
    </source>
</evidence>
<keyword evidence="5" id="KW-1185">Reference proteome</keyword>
<sequence>MIAMILAAGLGTRLKPWTDAHPKALAVVNGKPVLQRNIEYLQQAGIQKVVVNVHHFADQIMAAVQANNGWGAEVLISDETDEVLETGGGIRKAVPLFGDATDVLVMNADILTDMNLQAFMQAHASNKADATLAVSNRSSSRCFLFDLQHQLVGWRNKNTGETKLPVATDAPVEKSFSGIHIINESIFRHMPFEGKFSMVDVYLQLCATHRIQSFDHSGSKFIDIGTMEKLAQAAEMFI</sequence>
<evidence type="ECO:0000256" key="1">
    <source>
        <dbReference type="ARBA" id="ARBA00022679"/>
    </source>
</evidence>
<proteinExistence type="predicted"/>
<dbReference type="EMBL" id="CP046566">
    <property type="protein sequence ID" value="QGW28990.1"/>
    <property type="molecule type" value="Genomic_DNA"/>
</dbReference>
<name>A0A6I6GEZ6_9BACT</name>
<dbReference type="PANTHER" id="PTHR43584">
    <property type="entry name" value="NUCLEOTIDYL TRANSFERASE"/>
    <property type="match status" value="1"/>
</dbReference>
<gene>
    <name evidence="4" type="ORF">GLV81_13555</name>
</gene>
<dbReference type="Proteomes" id="UP000426027">
    <property type="component" value="Chromosome"/>
</dbReference>
<dbReference type="GO" id="GO:0016779">
    <property type="term" value="F:nucleotidyltransferase activity"/>
    <property type="evidence" value="ECO:0007669"/>
    <property type="project" value="UniProtKB-KW"/>
</dbReference>
<accession>A0A6I6GEZ6</accession>
<dbReference type="RefSeq" id="WP_157479343.1">
    <property type="nucleotide sequence ID" value="NZ_CP046566.1"/>
</dbReference>
<evidence type="ECO:0000313" key="5">
    <source>
        <dbReference type="Proteomes" id="UP000426027"/>
    </source>
</evidence>
<reference evidence="4 5" key="1">
    <citation type="submission" date="2019-11" db="EMBL/GenBank/DDBJ databases">
        <authorList>
            <person name="Im W.T."/>
        </authorList>
    </citation>
    <scope>NUCLEOTIDE SEQUENCE [LARGE SCALE GENOMIC DNA]</scope>
    <source>
        <strain evidence="4 5">SB-02</strain>
    </source>
</reference>
<keyword evidence="1 4" id="KW-0808">Transferase</keyword>
<dbReference type="SUPFAM" id="SSF53448">
    <property type="entry name" value="Nucleotide-diphospho-sugar transferases"/>
    <property type="match status" value="1"/>
</dbReference>
<organism evidence="4 5">
    <name type="scientific">Phnomibacter ginsenosidimutans</name>
    <dbReference type="NCBI Taxonomy" id="2676868"/>
    <lineage>
        <taxon>Bacteria</taxon>
        <taxon>Pseudomonadati</taxon>
        <taxon>Bacteroidota</taxon>
        <taxon>Chitinophagia</taxon>
        <taxon>Chitinophagales</taxon>
        <taxon>Chitinophagaceae</taxon>
        <taxon>Phnomibacter</taxon>
    </lineage>
</organism>
<dbReference type="PANTHER" id="PTHR43584:SF8">
    <property type="entry name" value="N-ACETYLMURAMATE ALPHA-1-PHOSPHATE URIDYLYLTRANSFERASE"/>
    <property type="match status" value="1"/>
</dbReference>
<dbReference type="Gene3D" id="3.90.550.10">
    <property type="entry name" value="Spore Coat Polysaccharide Biosynthesis Protein SpsA, Chain A"/>
    <property type="match status" value="1"/>
</dbReference>
<dbReference type="CDD" id="cd06422">
    <property type="entry name" value="NTP_transferase_like_1"/>
    <property type="match status" value="1"/>
</dbReference>
<evidence type="ECO:0000313" key="4">
    <source>
        <dbReference type="EMBL" id="QGW28990.1"/>
    </source>
</evidence>
<evidence type="ECO:0000259" key="3">
    <source>
        <dbReference type="Pfam" id="PF00483"/>
    </source>
</evidence>
<dbReference type="InterPro" id="IPR029044">
    <property type="entry name" value="Nucleotide-diphossugar_trans"/>
</dbReference>
<dbReference type="AlphaFoldDB" id="A0A6I6GEZ6"/>
<dbReference type="InterPro" id="IPR005835">
    <property type="entry name" value="NTP_transferase_dom"/>
</dbReference>